<proteinExistence type="predicted"/>
<name>A0A0F8YNM9_9ZZZZ</name>
<sequence length="87" mass="10102">MTLFKNDPPIEKWFADLFADLLDSFPSTTGGLKLMPKYWHSLRTFRPENLKQAFIRATEICKFFPKVPELLEIQASGFGSQLYTKSR</sequence>
<dbReference type="AlphaFoldDB" id="A0A0F8YNM9"/>
<comment type="caution">
    <text evidence="1">The sequence shown here is derived from an EMBL/GenBank/DDBJ whole genome shotgun (WGS) entry which is preliminary data.</text>
</comment>
<dbReference type="EMBL" id="LAZR01065329">
    <property type="protein sequence ID" value="KKK55774.1"/>
    <property type="molecule type" value="Genomic_DNA"/>
</dbReference>
<organism evidence="1">
    <name type="scientific">marine sediment metagenome</name>
    <dbReference type="NCBI Taxonomy" id="412755"/>
    <lineage>
        <taxon>unclassified sequences</taxon>
        <taxon>metagenomes</taxon>
        <taxon>ecological metagenomes</taxon>
    </lineage>
</organism>
<gene>
    <name evidence="1" type="ORF">LCGC14_3071190</name>
</gene>
<protein>
    <submittedName>
        <fullName evidence="1">Uncharacterized protein</fullName>
    </submittedName>
</protein>
<reference evidence="1" key="1">
    <citation type="journal article" date="2015" name="Nature">
        <title>Complex archaea that bridge the gap between prokaryotes and eukaryotes.</title>
        <authorList>
            <person name="Spang A."/>
            <person name="Saw J.H."/>
            <person name="Jorgensen S.L."/>
            <person name="Zaremba-Niedzwiedzka K."/>
            <person name="Martijn J."/>
            <person name="Lind A.E."/>
            <person name="van Eijk R."/>
            <person name="Schleper C."/>
            <person name="Guy L."/>
            <person name="Ettema T.J."/>
        </authorList>
    </citation>
    <scope>NUCLEOTIDE SEQUENCE</scope>
</reference>
<accession>A0A0F8YNM9</accession>
<evidence type="ECO:0000313" key="1">
    <source>
        <dbReference type="EMBL" id="KKK55774.1"/>
    </source>
</evidence>
<feature type="non-terminal residue" evidence="1">
    <location>
        <position position="87"/>
    </location>
</feature>